<evidence type="ECO:0000259" key="3">
    <source>
        <dbReference type="PROSITE" id="PS50966"/>
    </source>
</evidence>
<reference evidence="4" key="2">
    <citation type="submission" date="2021-04" db="EMBL/GenBank/DDBJ databases">
        <authorList>
            <person name="Gilroy R."/>
        </authorList>
    </citation>
    <scope>NUCLEOTIDE SEQUENCE</scope>
    <source>
        <strain evidence="4">ChiW19-954</strain>
    </source>
</reference>
<protein>
    <submittedName>
        <fullName evidence="4">SWIM zinc finger family protein</fullName>
    </submittedName>
</protein>
<dbReference type="AlphaFoldDB" id="A0A9D2SV31"/>
<dbReference type="PROSITE" id="PS50966">
    <property type="entry name" value="ZF_SWIM"/>
    <property type="match status" value="1"/>
</dbReference>
<keyword evidence="1" id="KW-0479">Metal-binding</keyword>
<reference evidence="4" key="1">
    <citation type="journal article" date="2021" name="PeerJ">
        <title>Extensive microbial diversity within the chicken gut microbiome revealed by metagenomics and culture.</title>
        <authorList>
            <person name="Gilroy R."/>
            <person name="Ravi A."/>
            <person name="Getino M."/>
            <person name="Pursley I."/>
            <person name="Horton D.L."/>
            <person name="Alikhan N.F."/>
            <person name="Baker D."/>
            <person name="Gharbi K."/>
            <person name="Hall N."/>
            <person name="Watson M."/>
            <person name="Adriaenssens E.M."/>
            <person name="Foster-Nyarko E."/>
            <person name="Jarju S."/>
            <person name="Secka A."/>
            <person name="Antonio M."/>
            <person name="Oren A."/>
            <person name="Chaudhuri R.R."/>
            <person name="La Ragione R."/>
            <person name="Hildebrand F."/>
            <person name="Pallen M.J."/>
        </authorList>
    </citation>
    <scope>NUCLEOTIDE SEQUENCE</scope>
    <source>
        <strain evidence="4">ChiW19-954</strain>
    </source>
</reference>
<dbReference type="Pfam" id="PF04434">
    <property type="entry name" value="SWIM"/>
    <property type="match status" value="1"/>
</dbReference>
<feature type="domain" description="SWIM-type" evidence="3">
    <location>
        <begin position="45"/>
        <end position="83"/>
    </location>
</feature>
<evidence type="ECO:0000313" key="5">
    <source>
        <dbReference type="Proteomes" id="UP000823890"/>
    </source>
</evidence>
<dbReference type="EMBL" id="DWWO01000121">
    <property type="protein sequence ID" value="HJC34935.1"/>
    <property type="molecule type" value="Genomic_DNA"/>
</dbReference>
<evidence type="ECO:0000313" key="4">
    <source>
        <dbReference type="EMBL" id="HJC34935.1"/>
    </source>
</evidence>
<name>A0A9D2SV31_9FIRM</name>
<feature type="region of interest" description="Disordered" evidence="2">
    <location>
        <begin position="85"/>
        <end position="105"/>
    </location>
</feature>
<dbReference type="Proteomes" id="UP000823890">
    <property type="component" value="Unassembled WGS sequence"/>
</dbReference>
<gene>
    <name evidence="4" type="ORF">H9758_10165</name>
</gene>
<keyword evidence="1" id="KW-0863">Zinc-finger</keyword>
<comment type="caution">
    <text evidence="4">The sequence shown here is derived from an EMBL/GenBank/DDBJ whole genome shotgun (WGS) entry which is preliminary data.</text>
</comment>
<dbReference type="GO" id="GO:0008270">
    <property type="term" value="F:zinc ion binding"/>
    <property type="evidence" value="ECO:0007669"/>
    <property type="project" value="UniProtKB-KW"/>
</dbReference>
<keyword evidence="1" id="KW-0862">Zinc</keyword>
<organism evidence="4 5">
    <name type="scientific">Candidatus Mediterraneibacter faecipullorum</name>
    <dbReference type="NCBI Taxonomy" id="2838670"/>
    <lineage>
        <taxon>Bacteria</taxon>
        <taxon>Bacillati</taxon>
        <taxon>Bacillota</taxon>
        <taxon>Clostridia</taxon>
        <taxon>Lachnospirales</taxon>
        <taxon>Lachnospiraceae</taxon>
        <taxon>Mediterraneibacter</taxon>
    </lineage>
</organism>
<accession>A0A9D2SV31</accession>
<evidence type="ECO:0000256" key="2">
    <source>
        <dbReference type="SAM" id="MobiDB-lite"/>
    </source>
</evidence>
<dbReference type="InterPro" id="IPR007527">
    <property type="entry name" value="Znf_SWIM"/>
</dbReference>
<evidence type="ECO:0000256" key="1">
    <source>
        <dbReference type="PROSITE-ProRule" id="PRU00325"/>
    </source>
</evidence>
<proteinExistence type="predicted"/>
<sequence>MNYWKDLFREHILARGEMYYYDGAVQDLEKTEYGYHAVVEGTEDYEVDIELEDGQICEMYCTCPYADDGNNCKHMAAVLYEIEKQEDSDSLTEGSSGSEQTEEELEEIIEKIPETELRSFVKQLAGRDDEICNTLMTRYAVRIDENQMRRLKEGVDQIVWEHGDRSGFIDYRNAWDFTREMDHYLEDKVDTLMERNCWRQAFELTNYVFKTVGNVDIDDSDGGISQVADTCYDKWKEILENCTEEVRDEMFTWFTSHLACDYVIDYMEEYMEEFLAHEFQSREMLEKKMAYLDERIERQTSSTDCGKTWSARNGFENNILKRLEIMKQLGYPEKEIREYRRKHWRFSAVRELEIQENIERGELDEAVRILKESKELDSGYPGLGAQYSRQLISIYETQADEKAYKEELQYYVFECPQHDLVYIQKMKAVCTEQEWEQYREQILQSRNSCNILYTFMEAEGLYERMLECMQKEPFIFNVDKYEKVLNKKFPEQMRDIYITYVDKQAETTGDRKRYRELMQYLKKIRRYPGGKEKAAEIAENWRALYCRRSAMMDELQKAGF</sequence>